<accession>G8BXP4</accession>
<protein>
    <recommendedName>
        <fullName evidence="5">Proteasome maturation factor UMP1</fullName>
    </recommendedName>
</protein>
<gene>
    <name evidence="3" type="primary">TPHA0I01680</name>
    <name evidence="3" type="ordered locus">TPHA_0I01680</name>
</gene>
<dbReference type="Proteomes" id="UP000005666">
    <property type="component" value="Chromosome 9"/>
</dbReference>
<proteinExistence type="inferred from homology"/>
<dbReference type="GO" id="GO:0005634">
    <property type="term" value="C:nucleus"/>
    <property type="evidence" value="ECO:0007669"/>
    <property type="project" value="EnsemblFungi"/>
</dbReference>
<dbReference type="GeneID" id="11534523"/>
<evidence type="ECO:0000313" key="4">
    <source>
        <dbReference type="Proteomes" id="UP000005666"/>
    </source>
</evidence>
<keyword evidence="1" id="KW-0143">Chaperone</keyword>
<dbReference type="PANTHER" id="PTHR12828">
    <property type="entry name" value="PROTEASOME MATURATION PROTEIN UMP1"/>
    <property type="match status" value="1"/>
</dbReference>
<dbReference type="RefSeq" id="XP_003687106.1">
    <property type="nucleotide sequence ID" value="XM_003687058.1"/>
</dbReference>
<dbReference type="AlphaFoldDB" id="G8BXP4"/>
<dbReference type="EMBL" id="HE612864">
    <property type="protein sequence ID" value="CCE64672.1"/>
    <property type="molecule type" value="Genomic_DNA"/>
</dbReference>
<dbReference type="InterPro" id="IPR008012">
    <property type="entry name" value="Ump1"/>
</dbReference>
<dbReference type="STRING" id="1071381.G8BXP4"/>
<dbReference type="GO" id="GO:0006511">
    <property type="term" value="P:ubiquitin-dependent protein catabolic process"/>
    <property type="evidence" value="ECO:0007669"/>
    <property type="project" value="EnsemblFungi"/>
</dbReference>
<dbReference type="GO" id="GO:0006974">
    <property type="term" value="P:DNA damage response"/>
    <property type="evidence" value="ECO:0007669"/>
    <property type="project" value="EnsemblFungi"/>
</dbReference>
<comment type="similarity">
    <text evidence="2">Belongs to the POMP/UMP1 family.</text>
</comment>
<evidence type="ECO:0000256" key="1">
    <source>
        <dbReference type="ARBA" id="ARBA00023186"/>
    </source>
</evidence>
<dbReference type="GO" id="GO:0005737">
    <property type="term" value="C:cytoplasm"/>
    <property type="evidence" value="ECO:0007669"/>
    <property type="project" value="EnsemblFungi"/>
</dbReference>
<evidence type="ECO:0000313" key="3">
    <source>
        <dbReference type="EMBL" id="CCE64672.1"/>
    </source>
</evidence>
<dbReference type="PANTHER" id="PTHR12828:SF3">
    <property type="entry name" value="PROTEASOME MATURATION PROTEIN"/>
    <property type="match status" value="1"/>
</dbReference>
<dbReference type="GO" id="GO:0043248">
    <property type="term" value="P:proteasome assembly"/>
    <property type="evidence" value="ECO:0007669"/>
    <property type="project" value="EnsemblFungi"/>
</dbReference>
<reference evidence="3 4" key="1">
    <citation type="journal article" date="2011" name="Proc. Natl. Acad. Sci. U.S.A.">
        <title>Evolutionary erosion of yeast sex chromosomes by mating-type switching accidents.</title>
        <authorList>
            <person name="Gordon J.L."/>
            <person name="Armisen D."/>
            <person name="Proux-Wera E."/>
            <person name="Oheigeartaigh S.S."/>
            <person name="Byrne K.P."/>
            <person name="Wolfe K.H."/>
        </authorList>
    </citation>
    <scope>NUCLEOTIDE SEQUENCE [LARGE SCALE GENOMIC DNA]</scope>
    <source>
        <strain evidence="4">ATCC 24235 / CBS 4417 / NBRC 1672 / NRRL Y-8282 / UCD 70-5</strain>
    </source>
</reference>
<name>G8BXP4_TETPH</name>
<dbReference type="eggNOG" id="KOG3061">
    <property type="taxonomic scope" value="Eukaryota"/>
</dbReference>
<dbReference type="Pfam" id="PF05348">
    <property type="entry name" value="UMP1"/>
    <property type="match status" value="1"/>
</dbReference>
<sequence>MNLVPSKDFKSHISTADADTLASNALPSLPDTLRQQQGAVPIATQVNDRHPLESRIRNWDQTQQNRQLEQYREIFGIAEPLKRVMDLKLVEQADFNPLHAGKNTTTTSLHRDVLLNKECNVDWEDVYQGGLQNNMIGNDVHTMIEKKLGI</sequence>
<organism evidence="3 4">
    <name type="scientific">Tetrapisispora phaffii (strain ATCC 24235 / CBS 4417 / NBRC 1672 / NRRL Y-8282 / UCD 70-5)</name>
    <name type="common">Yeast</name>
    <name type="synonym">Fabospora phaffii</name>
    <dbReference type="NCBI Taxonomy" id="1071381"/>
    <lineage>
        <taxon>Eukaryota</taxon>
        <taxon>Fungi</taxon>
        <taxon>Dikarya</taxon>
        <taxon>Ascomycota</taxon>
        <taxon>Saccharomycotina</taxon>
        <taxon>Saccharomycetes</taxon>
        <taxon>Saccharomycetales</taxon>
        <taxon>Saccharomycetaceae</taxon>
        <taxon>Tetrapisispora</taxon>
    </lineage>
</organism>
<evidence type="ECO:0000256" key="2">
    <source>
        <dbReference type="ARBA" id="ARBA00043974"/>
    </source>
</evidence>
<dbReference type="KEGG" id="tpf:TPHA_0I01680"/>
<dbReference type="OrthoDB" id="15001at2759"/>
<evidence type="ECO:0008006" key="5">
    <source>
        <dbReference type="Google" id="ProtNLM"/>
    </source>
</evidence>
<keyword evidence="4" id="KW-1185">Reference proteome</keyword>
<dbReference type="HOGENOM" id="CLU_100687_0_1_1"/>
<dbReference type="OMA" id="MSMRIVP"/>